<evidence type="ECO:0000256" key="1">
    <source>
        <dbReference type="ARBA" id="ARBA00022630"/>
    </source>
</evidence>
<evidence type="ECO:0000313" key="6">
    <source>
        <dbReference type="EMBL" id="CCH70870.1"/>
    </source>
</evidence>
<keyword evidence="1" id="KW-0285">Flavoprotein</keyword>
<keyword evidence="4" id="KW-0503">Monooxygenase</keyword>
<dbReference type="STRING" id="1193181.BN10_690004"/>
<protein>
    <submittedName>
        <fullName evidence="6">Putative Luciferase family protein</fullName>
    </submittedName>
</protein>
<keyword evidence="7" id="KW-1185">Reference proteome</keyword>
<dbReference type="HOGENOM" id="CLU_027853_6_4_11"/>
<dbReference type="GO" id="GO:0046306">
    <property type="term" value="P:alkanesulfonate catabolic process"/>
    <property type="evidence" value="ECO:0007669"/>
    <property type="project" value="TreeGrafter"/>
</dbReference>
<dbReference type="Gene3D" id="3.20.20.30">
    <property type="entry name" value="Luciferase-like domain"/>
    <property type="match status" value="1"/>
</dbReference>
<dbReference type="GO" id="GO:0008726">
    <property type="term" value="F:alkanesulfonate monooxygenase activity"/>
    <property type="evidence" value="ECO:0007669"/>
    <property type="project" value="TreeGrafter"/>
</dbReference>
<dbReference type="SUPFAM" id="SSF51679">
    <property type="entry name" value="Bacterial luciferase-like"/>
    <property type="match status" value="1"/>
</dbReference>
<evidence type="ECO:0000256" key="3">
    <source>
        <dbReference type="ARBA" id="ARBA00023002"/>
    </source>
</evidence>
<dbReference type="AlphaFoldDB" id="N0E4Q5"/>
<dbReference type="RefSeq" id="WP_010850713.1">
    <property type="nucleotide sequence ID" value="NZ_HF570956.1"/>
</dbReference>
<dbReference type="OrthoDB" id="143323at2"/>
<dbReference type="eggNOG" id="COG2141">
    <property type="taxonomic scope" value="Bacteria"/>
</dbReference>
<comment type="caution">
    <text evidence="6">The sequence shown here is derived from an EMBL/GenBank/DDBJ whole genome shotgun (WGS) entry which is preliminary data.</text>
</comment>
<dbReference type="Proteomes" id="UP000013167">
    <property type="component" value="Unassembled WGS sequence"/>
</dbReference>
<proteinExistence type="predicted"/>
<dbReference type="InterPro" id="IPR036661">
    <property type="entry name" value="Luciferase-like_sf"/>
</dbReference>
<dbReference type="InterPro" id="IPR011251">
    <property type="entry name" value="Luciferase-like_dom"/>
</dbReference>
<organism evidence="6 7">
    <name type="scientific">Phycicoccus elongatus Lp2</name>
    <dbReference type="NCBI Taxonomy" id="1193181"/>
    <lineage>
        <taxon>Bacteria</taxon>
        <taxon>Bacillati</taxon>
        <taxon>Actinomycetota</taxon>
        <taxon>Actinomycetes</taxon>
        <taxon>Micrococcales</taxon>
        <taxon>Intrasporangiaceae</taxon>
        <taxon>Phycicoccus</taxon>
    </lineage>
</organism>
<evidence type="ECO:0000256" key="4">
    <source>
        <dbReference type="ARBA" id="ARBA00023033"/>
    </source>
</evidence>
<accession>N0E4Q5</accession>
<dbReference type="EMBL" id="CAIZ01000140">
    <property type="protein sequence ID" value="CCH70870.1"/>
    <property type="molecule type" value="Genomic_DNA"/>
</dbReference>
<dbReference type="InterPro" id="IPR050172">
    <property type="entry name" value="SsuD_RutA_monooxygenase"/>
</dbReference>
<name>N0E4Q5_9MICO</name>
<evidence type="ECO:0000313" key="7">
    <source>
        <dbReference type="Proteomes" id="UP000013167"/>
    </source>
</evidence>
<reference evidence="6 7" key="1">
    <citation type="journal article" date="2013" name="ISME J.">
        <title>A metabolic model for members of the genus Tetrasphaera involved in enhanced biological phosphorus removal.</title>
        <authorList>
            <person name="Kristiansen R."/>
            <person name="Nguyen H.T.T."/>
            <person name="Saunders A.M."/>
            <person name="Nielsen J.L."/>
            <person name="Wimmer R."/>
            <person name="Le V.Q."/>
            <person name="McIlroy S.J."/>
            <person name="Petrovski S."/>
            <person name="Seviour R.J."/>
            <person name="Calteau A."/>
            <person name="Nielsen K.L."/>
            <person name="Nielsen P.H."/>
        </authorList>
    </citation>
    <scope>NUCLEOTIDE SEQUENCE [LARGE SCALE GENOMIC DNA]</scope>
    <source>
        <strain evidence="6 7">Lp2</strain>
    </source>
</reference>
<keyword evidence="3" id="KW-0560">Oxidoreductase</keyword>
<sequence length="274" mass="30112">MEFGLDIAQQRMPFDEVVSRARFAEDVGFTGVWGFDHFVPMYGEGPGECFDGMTTLAALSSATTSIRLGLMVAGVTYRHPSVFANQCLTIDHASHGRLDIGLGNAWFEAEHRALGIDFPSTGERFDLLEDQFEILTRLMSGEEVSYAGHRVSLSAARMRPVPVQQPHPPIWIGGAGPKRTMPLVARFADYWHNFGGFSTAQIEQMAELCEAVGRDPSEITRVASLSLDGSPAEIRETAESLRESGISYLYCGWPDAGRDHVERFASEVIPALRG</sequence>
<keyword evidence="2" id="KW-0288">FMN</keyword>
<dbReference type="PANTHER" id="PTHR42847">
    <property type="entry name" value="ALKANESULFONATE MONOOXYGENASE"/>
    <property type="match status" value="1"/>
</dbReference>
<feature type="domain" description="Luciferase-like" evidence="5">
    <location>
        <begin position="7"/>
        <end position="241"/>
    </location>
</feature>
<evidence type="ECO:0000259" key="5">
    <source>
        <dbReference type="Pfam" id="PF00296"/>
    </source>
</evidence>
<gene>
    <name evidence="6" type="ORF">BN10_690004</name>
</gene>
<dbReference type="PANTHER" id="PTHR42847:SF4">
    <property type="entry name" value="ALKANESULFONATE MONOOXYGENASE-RELATED"/>
    <property type="match status" value="1"/>
</dbReference>
<evidence type="ECO:0000256" key="2">
    <source>
        <dbReference type="ARBA" id="ARBA00022643"/>
    </source>
</evidence>
<dbReference type="Pfam" id="PF00296">
    <property type="entry name" value="Bac_luciferase"/>
    <property type="match status" value="1"/>
</dbReference>